<evidence type="ECO:0008006" key="4">
    <source>
        <dbReference type="Google" id="ProtNLM"/>
    </source>
</evidence>
<keyword evidence="3" id="KW-1185">Reference proteome</keyword>
<dbReference type="SUPFAM" id="SSF82171">
    <property type="entry name" value="DPP6 N-terminal domain-like"/>
    <property type="match status" value="1"/>
</dbReference>
<evidence type="ECO:0000313" key="2">
    <source>
        <dbReference type="EMBL" id="GAA3843267.1"/>
    </source>
</evidence>
<dbReference type="Proteomes" id="UP001500888">
    <property type="component" value="Unassembled WGS sequence"/>
</dbReference>
<protein>
    <recommendedName>
        <fullName evidence="4">Dipeptidylpeptidase IV N-terminal domain-containing protein</fullName>
    </recommendedName>
</protein>
<evidence type="ECO:0000256" key="1">
    <source>
        <dbReference type="SAM" id="MobiDB-lite"/>
    </source>
</evidence>
<gene>
    <name evidence="2" type="ORF">GCM10022226_77810</name>
</gene>
<reference evidence="3" key="1">
    <citation type="journal article" date="2019" name="Int. J. Syst. Evol. Microbiol.">
        <title>The Global Catalogue of Microorganisms (GCM) 10K type strain sequencing project: providing services to taxonomists for standard genome sequencing and annotation.</title>
        <authorList>
            <consortium name="The Broad Institute Genomics Platform"/>
            <consortium name="The Broad Institute Genome Sequencing Center for Infectious Disease"/>
            <person name="Wu L."/>
            <person name="Ma J."/>
        </authorList>
    </citation>
    <scope>NUCLEOTIDE SEQUENCE [LARGE SCALE GENOMIC DNA]</scope>
    <source>
        <strain evidence="3">JCM 16908</strain>
    </source>
</reference>
<accession>A0ABP7JEZ1</accession>
<dbReference type="Gene3D" id="2.120.10.30">
    <property type="entry name" value="TolB, C-terminal domain"/>
    <property type="match status" value="1"/>
</dbReference>
<comment type="caution">
    <text evidence="2">The sequence shown here is derived from an EMBL/GenBank/DDBJ whole genome shotgun (WGS) entry which is preliminary data.</text>
</comment>
<feature type="compositionally biased region" description="Basic and acidic residues" evidence="1">
    <location>
        <begin position="134"/>
        <end position="146"/>
    </location>
</feature>
<dbReference type="InterPro" id="IPR011042">
    <property type="entry name" value="6-blade_b-propeller_TolB-like"/>
</dbReference>
<proteinExistence type="predicted"/>
<feature type="region of interest" description="Disordered" evidence="1">
    <location>
        <begin position="134"/>
        <end position="163"/>
    </location>
</feature>
<evidence type="ECO:0000313" key="3">
    <source>
        <dbReference type="Proteomes" id="UP001500888"/>
    </source>
</evidence>
<sequence length="247" mass="26295">MCSPGSWHLAAAARDNRTFAIAGWTGSTNPSIRFFLVHLDENGRPEQPVALTPADPDDLTLVHDLAVSADGTRLAYSTSLIGGGATISVLDVATGRRRDWKTMTHPMVSGLSWAPDGRSLRELQRHIDLADLSRRPQADDVTDADHHRHRRSPAFPLSPAADAQGGVNAGLAAAKDQVAGRRALMPTDTAARRTPLPALSRPRQPGTACARVSRGGRAPSAWWSPVGPHPLGSPPRNCYGVRPVVAA</sequence>
<name>A0ABP7JEZ1_9ACTN</name>
<dbReference type="EMBL" id="BAAAZR010000054">
    <property type="protein sequence ID" value="GAA3843267.1"/>
    <property type="molecule type" value="Genomic_DNA"/>
</dbReference>
<organism evidence="2 3">
    <name type="scientific">Sphaerisporangium flaviroseum</name>
    <dbReference type="NCBI Taxonomy" id="509199"/>
    <lineage>
        <taxon>Bacteria</taxon>
        <taxon>Bacillati</taxon>
        <taxon>Actinomycetota</taxon>
        <taxon>Actinomycetes</taxon>
        <taxon>Streptosporangiales</taxon>
        <taxon>Streptosporangiaceae</taxon>
        <taxon>Sphaerisporangium</taxon>
    </lineage>
</organism>
<feature type="region of interest" description="Disordered" evidence="1">
    <location>
        <begin position="178"/>
        <end position="213"/>
    </location>
</feature>